<evidence type="ECO:0000256" key="8">
    <source>
        <dbReference type="ARBA" id="ARBA00022692"/>
    </source>
</evidence>
<dbReference type="SUPFAM" id="SSF52540">
    <property type="entry name" value="P-loop containing nucleoside triphosphate hydrolases"/>
    <property type="match status" value="1"/>
</dbReference>
<keyword evidence="10" id="KW-0418">Kinase</keyword>
<dbReference type="Pfam" id="PF13614">
    <property type="entry name" value="AAA_31"/>
    <property type="match status" value="1"/>
</dbReference>
<feature type="domain" description="Polysaccharide chain length determinant N-terminal" evidence="17">
    <location>
        <begin position="2"/>
        <end position="91"/>
    </location>
</feature>
<gene>
    <name evidence="19" type="ORF">RCA23_c06950</name>
</gene>
<protein>
    <recommendedName>
        <fullName evidence="4">non-specific protein-tyrosine kinase</fullName>
        <ecNumber evidence="4">2.7.10.2</ecNumber>
    </recommendedName>
</protein>
<evidence type="ECO:0000256" key="14">
    <source>
        <dbReference type="ARBA" id="ARBA00023137"/>
    </source>
</evidence>
<keyword evidence="14" id="KW-0829">Tyrosine-protein kinase</keyword>
<keyword evidence="9" id="KW-0547">Nucleotide-binding</keyword>
<evidence type="ECO:0000256" key="10">
    <source>
        <dbReference type="ARBA" id="ARBA00022777"/>
    </source>
</evidence>
<evidence type="ECO:0000256" key="13">
    <source>
        <dbReference type="ARBA" id="ARBA00023136"/>
    </source>
</evidence>
<dbReference type="EMBL" id="CP003984">
    <property type="protein sequence ID" value="AII86253.1"/>
    <property type="molecule type" value="Genomic_DNA"/>
</dbReference>
<comment type="subcellular location">
    <subcellularLocation>
        <location evidence="1">Cell inner membrane</location>
        <topology evidence="1">Multi-pass membrane protein</topology>
    </subcellularLocation>
</comment>
<name>A0AAN0RHD7_9RHOB</name>
<dbReference type="KEGG" id="ptp:RCA23_c06950"/>
<keyword evidence="8 16" id="KW-0812">Transmembrane</keyword>
<evidence type="ECO:0000256" key="3">
    <source>
        <dbReference type="ARBA" id="ARBA00008883"/>
    </source>
</evidence>
<comment type="similarity">
    <text evidence="3">Belongs to the etk/wzc family.</text>
</comment>
<dbReference type="PANTHER" id="PTHR32309:SF13">
    <property type="entry name" value="FERRIC ENTEROBACTIN TRANSPORT PROTEIN FEPE"/>
    <property type="match status" value="1"/>
</dbReference>
<dbReference type="InterPro" id="IPR050445">
    <property type="entry name" value="Bact_polysacc_biosynth/exp"/>
</dbReference>
<evidence type="ECO:0000256" key="9">
    <source>
        <dbReference type="ARBA" id="ARBA00022741"/>
    </source>
</evidence>
<keyword evidence="7" id="KW-0808">Transferase</keyword>
<dbReference type="Pfam" id="PF02706">
    <property type="entry name" value="Wzz"/>
    <property type="match status" value="1"/>
</dbReference>
<dbReference type="InterPro" id="IPR005702">
    <property type="entry name" value="Wzc-like_C"/>
</dbReference>
<organism evidence="19 20">
    <name type="scientific">Planktomarina temperata RCA23</name>
    <dbReference type="NCBI Taxonomy" id="666509"/>
    <lineage>
        <taxon>Bacteria</taxon>
        <taxon>Pseudomonadati</taxon>
        <taxon>Pseudomonadota</taxon>
        <taxon>Alphaproteobacteria</taxon>
        <taxon>Rhodobacterales</taxon>
        <taxon>Paracoccaceae</taxon>
        <taxon>Planktomarina</taxon>
    </lineage>
</organism>
<evidence type="ECO:0000256" key="5">
    <source>
        <dbReference type="ARBA" id="ARBA00022475"/>
    </source>
</evidence>
<comment type="catalytic activity">
    <reaction evidence="15">
        <text>L-tyrosyl-[protein] + ATP = O-phospho-L-tyrosyl-[protein] + ADP + H(+)</text>
        <dbReference type="Rhea" id="RHEA:10596"/>
        <dbReference type="Rhea" id="RHEA-COMP:10136"/>
        <dbReference type="Rhea" id="RHEA-COMP:20101"/>
        <dbReference type="ChEBI" id="CHEBI:15378"/>
        <dbReference type="ChEBI" id="CHEBI:30616"/>
        <dbReference type="ChEBI" id="CHEBI:46858"/>
        <dbReference type="ChEBI" id="CHEBI:61978"/>
        <dbReference type="ChEBI" id="CHEBI:456216"/>
        <dbReference type="EC" id="2.7.10.2"/>
    </reaction>
</comment>
<comment type="similarity">
    <text evidence="2">Belongs to the CpsD/CapB family.</text>
</comment>
<dbReference type="AlphaFoldDB" id="A0AAN0RHD7"/>
<dbReference type="GO" id="GO:0004715">
    <property type="term" value="F:non-membrane spanning protein tyrosine kinase activity"/>
    <property type="evidence" value="ECO:0007669"/>
    <property type="project" value="UniProtKB-EC"/>
</dbReference>
<proteinExistence type="inferred from homology"/>
<evidence type="ECO:0000259" key="18">
    <source>
        <dbReference type="Pfam" id="PF13614"/>
    </source>
</evidence>
<evidence type="ECO:0000256" key="4">
    <source>
        <dbReference type="ARBA" id="ARBA00011903"/>
    </source>
</evidence>
<sequence length="688" mass="77258">MKLAASLWRGKWTVLAFVLFFVGVADFYVRHVAVPLYPATAKIALKEHQPEKILTDIESLMSNGPITDSGINTELEVLRSRDLVEKLVDSLDLINQPAFNPLLREPRLSSQIKTQLFTLLGLASEKPKTPRSPEVVRSIVINSVLNTMAFSNTKNTRVINISVTTTEAALSVLMANKMAMLYIENQIQIKLDALASATEFLSRRTSELKHDFEKLKAELANFSSQSELVNPTVLKSHEIQLRDLRTRLWEQAEIVVEKTDTRTVLLSFREAGNLQALIKHADDFRLNRAISEYRNNKISLDGLNLQVEHFMLDNEVEAEREQKQLSALEASESILAKQIERQSQELIVLQQLERETEAARLLYESFFTRLLEMNVQLGLETADGRLLSTAIQRAPSSPIKSKILFLGGAIGLMMGASLVLFWELRFSGYRSVNELRDQSGYSVLSAVPLIPVRDRKNIISYLKTKPDSMVSEAVRNLRTSILMSNLNQVKQVIMLTSSVPKEGKTILSFALAQNMVGLGKRILLIEADIRRRVHSVEIDRDNTVALLDLVAGDKKWKEVSLYVEELGFDILTATKSDKNAADIFASQRFSELLTELREYYDYIIIDSPPVLAVPDARLIGAISDANIYVVEWNKTTCAQVDQGLDMLSSIGVNTIGLVLNQIDPHKTKTYGYTGSYGYGAYGSEYYES</sequence>
<evidence type="ECO:0000256" key="1">
    <source>
        <dbReference type="ARBA" id="ARBA00004429"/>
    </source>
</evidence>
<dbReference type="CDD" id="cd05387">
    <property type="entry name" value="BY-kinase"/>
    <property type="match status" value="1"/>
</dbReference>
<keyword evidence="5" id="KW-1003">Cell membrane</keyword>
<evidence type="ECO:0000256" key="6">
    <source>
        <dbReference type="ARBA" id="ARBA00022519"/>
    </source>
</evidence>
<evidence type="ECO:0000313" key="19">
    <source>
        <dbReference type="EMBL" id="AII86253.1"/>
    </source>
</evidence>
<evidence type="ECO:0000256" key="2">
    <source>
        <dbReference type="ARBA" id="ARBA00007316"/>
    </source>
</evidence>
<evidence type="ECO:0000256" key="7">
    <source>
        <dbReference type="ARBA" id="ARBA00022679"/>
    </source>
</evidence>
<dbReference type="PANTHER" id="PTHR32309">
    <property type="entry name" value="TYROSINE-PROTEIN KINASE"/>
    <property type="match status" value="1"/>
</dbReference>
<feature type="transmembrane region" description="Helical" evidence="16">
    <location>
        <begin position="12"/>
        <end position="29"/>
    </location>
</feature>
<dbReference type="NCBIfam" id="TIGR01007">
    <property type="entry name" value="eps_fam"/>
    <property type="match status" value="1"/>
</dbReference>
<evidence type="ECO:0000256" key="11">
    <source>
        <dbReference type="ARBA" id="ARBA00022840"/>
    </source>
</evidence>
<reference evidence="19 20" key="1">
    <citation type="journal article" date="2014" name="ISME J.">
        <title>Adaptation of an abundant Roseobacter RCA organism to pelagic systems revealed by genomic and transcriptomic analyses.</title>
        <authorList>
            <person name="Voget S."/>
            <person name="Wemheuer B."/>
            <person name="Brinkhoff T."/>
            <person name="Vollmers J."/>
            <person name="Dietrich S."/>
            <person name="Giebel H.A."/>
            <person name="Beardsley C."/>
            <person name="Sardemann C."/>
            <person name="Bakenhus I."/>
            <person name="Billerbeck S."/>
            <person name="Daniel R."/>
            <person name="Simon M."/>
        </authorList>
    </citation>
    <scope>NUCLEOTIDE SEQUENCE [LARGE SCALE GENOMIC DNA]</scope>
    <source>
        <strain evidence="19 20">RCA23</strain>
    </source>
</reference>
<dbReference type="InterPro" id="IPR027417">
    <property type="entry name" value="P-loop_NTPase"/>
</dbReference>
<dbReference type="GO" id="GO:0005524">
    <property type="term" value="F:ATP binding"/>
    <property type="evidence" value="ECO:0007669"/>
    <property type="project" value="UniProtKB-KW"/>
</dbReference>
<dbReference type="Gene3D" id="3.40.50.300">
    <property type="entry name" value="P-loop containing nucleotide triphosphate hydrolases"/>
    <property type="match status" value="1"/>
</dbReference>
<keyword evidence="13 16" id="KW-0472">Membrane</keyword>
<keyword evidence="12 16" id="KW-1133">Transmembrane helix</keyword>
<evidence type="ECO:0000256" key="12">
    <source>
        <dbReference type="ARBA" id="ARBA00022989"/>
    </source>
</evidence>
<evidence type="ECO:0000313" key="20">
    <source>
        <dbReference type="Proteomes" id="UP000028680"/>
    </source>
</evidence>
<accession>A0AAN0RHD7</accession>
<keyword evidence="6" id="KW-0997">Cell inner membrane</keyword>
<evidence type="ECO:0000259" key="17">
    <source>
        <dbReference type="Pfam" id="PF02706"/>
    </source>
</evidence>
<evidence type="ECO:0000256" key="16">
    <source>
        <dbReference type="SAM" id="Phobius"/>
    </source>
</evidence>
<dbReference type="InterPro" id="IPR025669">
    <property type="entry name" value="AAA_dom"/>
</dbReference>
<dbReference type="InterPro" id="IPR003856">
    <property type="entry name" value="LPS_length_determ_N"/>
</dbReference>
<dbReference type="EC" id="2.7.10.2" evidence="4"/>
<evidence type="ECO:0000256" key="15">
    <source>
        <dbReference type="ARBA" id="ARBA00051245"/>
    </source>
</evidence>
<keyword evidence="11" id="KW-0067">ATP-binding</keyword>
<dbReference type="GO" id="GO:0005886">
    <property type="term" value="C:plasma membrane"/>
    <property type="evidence" value="ECO:0007669"/>
    <property type="project" value="UniProtKB-SubCell"/>
</dbReference>
<keyword evidence="20" id="KW-1185">Reference proteome</keyword>
<feature type="domain" description="AAA" evidence="18">
    <location>
        <begin position="503"/>
        <end position="617"/>
    </location>
</feature>
<dbReference type="Proteomes" id="UP000028680">
    <property type="component" value="Chromosome"/>
</dbReference>